<dbReference type="SUPFAM" id="SSF52113">
    <property type="entry name" value="BRCT domain"/>
    <property type="match status" value="1"/>
</dbReference>
<dbReference type="InterPro" id="IPR035899">
    <property type="entry name" value="DBL_dom_sf"/>
</dbReference>
<dbReference type="InterPro" id="IPR000219">
    <property type="entry name" value="DH_dom"/>
</dbReference>
<name>A0A0B1TBI7_OESDE</name>
<dbReference type="AlphaFoldDB" id="A0A0B1TBI7"/>
<feature type="domain" description="DH" evidence="1">
    <location>
        <begin position="205"/>
        <end position="322"/>
    </location>
</feature>
<dbReference type="InterPro" id="IPR036420">
    <property type="entry name" value="BRCT_dom_sf"/>
</dbReference>
<proteinExistence type="predicted"/>
<evidence type="ECO:0000313" key="3">
    <source>
        <dbReference type="EMBL" id="KHJ92695.1"/>
    </source>
</evidence>
<dbReference type="PROSITE" id="PS50010">
    <property type="entry name" value="DH_2"/>
    <property type="match status" value="1"/>
</dbReference>
<dbReference type="GO" id="GO:0005096">
    <property type="term" value="F:GTPase activator activity"/>
    <property type="evidence" value="ECO:0007669"/>
    <property type="project" value="InterPro"/>
</dbReference>
<dbReference type="PANTHER" id="PTHR16777:SF2">
    <property type="entry name" value="PROTEIN ECT2"/>
    <property type="match status" value="1"/>
</dbReference>
<dbReference type="SMART" id="SM00292">
    <property type="entry name" value="BRCT"/>
    <property type="match status" value="2"/>
</dbReference>
<evidence type="ECO:0000313" key="4">
    <source>
        <dbReference type="Proteomes" id="UP000053660"/>
    </source>
</evidence>
<dbReference type="CDD" id="cd00027">
    <property type="entry name" value="BRCT"/>
    <property type="match status" value="1"/>
</dbReference>
<dbReference type="Gene3D" id="1.20.900.10">
    <property type="entry name" value="Dbl homology (DH) domain"/>
    <property type="match status" value="1"/>
</dbReference>
<dbReference type="GO" id="GO:2000431">
    <property type="term" value="P:regulation of cytokinesis, actomyosin contractile ring assembly"/>
    <property type="evidence" value="ECO:0007669"/>
    <property type="project" value="InterPro"/>
</dbReference>
<dbReference type="Proteomes" id="UP000053660">
    <property type="component" value="Unassembled WGS sequence"/>
</dbReference>
<dbReference type="GO" id="GO:0005085">
    <property type="term" value="F:guanyl-nucleotide exchange factor activity"/>
    <property type="evidence" value="ECO:0007669"/>
    <property type="project" value="InterPro"/>
</dbReference>
<sequence length="330" mass="37863">MSVEHRIRKKVVVSLGTTVERRQWPETLLDVGIRIKAFSSKTTYLVASSVIDFYYRRAIALGIFVVSEQFLEQCQKLDSSTEVAEVAKTCRLPRFAGLAISFLGFNDETVEDQDRIVEENGGHVTTSTSEATHIIVAQDLRPPASCHGKNLVTMEWFRESMDLGWCANESCFMHTWKEPTPRRHTNSILRFQRRRRAESSARKYKRYQLCLELFKTEINCLKACDFLVRLFEENIYVSAEANDVMFGVFGPMRKAHDKIIQKMGVVLDSWNDQSAIGDVDIIFVEEESSMAEAYSPYFHTLEASLQYIKEYRKQNAKFNAFVVVSGGFIL</sequence>
<gene>
    <name evidence="3" type="ORF">OESDEN_07412</name>
</gene>
<organism evidence="3 4">
    <name type="scientific">Oesophagostomum dentatum</name>
    <name type="common">Nodular worm</name>
    <dbReference type="NCBI Taxonomy" id="61180"/>
    <lineage>
        <taxon>Eukaryota</taxon>
        <taxon>Metazoa</taxon>
        <taxon>Ecdysozoa</taxon>
        <taxon>Nematoda</taxon>
        <taxon>Chromadorea</taxon>
        <taxon>Rhabditida</taxon>
        <taxon>Rhabditina</taxon>
        <taxon>Rhabditomorpha</taxon>
        <taxon>Strongyloidea</taxon>
        <taxon>Strongylidae</taxon>
        <taxon>Oesophagostomum</taxon>
    </lineage>
</organism>
<dbReference type="GO" id="GO:0007399">
    <property type="term" value="P:nervous system development"/>
    <property type="evidence" value="ECO:0007669"/>
    <property type="project" value="TreeGrafter"/>
</dbReference>
<dbReference type="Pfam" id="PF00533">
    <property type="entry name" value="BRCT"/>
    <property type="match status" value="1"/>
</dbReference>
<protein>
    <submittedName>
        <fullName evidence="3">BRCA1 protein</fullName>
    </submittedName>
</protein>
<reference evidence="3 4" key="1">
    <citation type="submission" date="2014-03" db="EMBL/GenBank/DDBJ databases">
        <title>Draft genome of the hookworm Oesophagostomum dentatum.</title>
        <authorList>
            <person name="Mitreva M."/>
        </authorList>
    </citation>
    <scope>NUCLEOTIDE SEQUENCE [LARGE SCALE GENOMIC DNA]</scope>
    <source>
        <strain evidence="3 4">OD-Hann</strain>
    </source>
</reference>
<dbReference type="InterPro" id="IPR001357">
    <property type="entry name" value="BRCT_dom"/>
</dbReference>
<dbReference type="Gene3D" id="3.40.50.10190">
    <property type="entry name" value="BRCT domain"/>
    <property type="match status" value="2"/>
</dbReference>
<dbReference type="EMBL" id="KN551195">
    <property type="protein sequence ID" value="KHJ92695.1"/>
    <property type="molecule type" value="Genomic_DNA"/>
</dbReference>
<dbReference type="InterPro" id="IPR026817">
    <property type="entry name" value="Ect2"/>
</dbReference>
<evidence type="ECO:0000259" key="2">
    <source>
        <dbReference type="PROSITE" id="PS50172"/>
    </source>
</evidence>
<keyword evidence="4" id="KW-1185">Reference proteome</keyword>
<evidence type="ECO:0000259" key="1">
    <source>
        <dbReference type="PROSITE" id="PS50010"/>
    </source>
</evidence>
<dbReference type="GO" id="GO:0005634">
    <property type="term" value="C:nucleus"/>
    <property type="evidence" value="ECO:0007669"/>
    <property type="project" value="InterPro"/>
</dbReference>
<dbReference type="SUPFAM" id="SSF48065">
    <property type="entry name" value="DBL homology domain (DH-domain)"/>
    <property type="match status" value="1"/>
</dbReference>
<dbReference type="PANTHER" id="PTHR16777">
    <property type="entry name" value="PROTEIN ECT2"/>
    <property type="match status" value="1"/>
</dbReference>
<dbReference type="PROSITE" id="PS50172">
    <property type="entry name" value="BRCT"/>
    <property type="match status" value="1"/>
</dbReference>
<accession>A0A0B1TBI7</accession>
<dbReference type="OrthoDB" id="2155291at2759"/>
<dbReference type="GO" id="GO:0000281">
    <property type="term" value="P:mitotic cytokinesis"/>
    <property type="evidence" value="ECO:0007669"/>
    <property type="project" value="TreeGrafter"/>
</dbReference>
<dbReference type="GO" id="GO:0005938">
    <property type="term" value="C:cell cortex"/>
    <property type="evidence" value="ECO:0007669"/>
    <property type="project" value="TreeGrafter"/>
</dbReference>
<feature type="domain" description="BRCT" evidence="2">
    <location>
        <begin position="95"/>
        <end position="161"/>
    </location>
</feature>